<dbReference type="CDD" id="cd00571">
    <property type="entry name" value="UreE"/>
    <property type="match status" value="1"/>
</dbReference>
<dbReference type="KEGG" id="oxy:HCG48_12595"/>
<dbReference type="GO" id="GO:0005737">
    <property type="term" value="C:cytoplasm"/>
    <property type="evidence" value="ECO:0007669"/>
    <property type="project" value="UniProtKB-SubCell"/>
</dbReference>
<evidence type="ECO:0000256" key="1">
    <source>
        <dbReference type="ARBA" id="ARBA00004496"/>
    </source>
</evidence>
<sequence length="144" mass="16049">MILTQVLSNPSEVKVDLTLPLTAEERIRVRRKITTESGEEIILNLPRGTVLRDRDLLATDDGQTVVQIAAKPEPSLSVTARDSLTLLRAAYHLGNRHVSLEIGENYLRLNPDPILKSMLEQLGLTAIEEMAPFQPEPGAYVHHH</sequence>
<dbReference type="GO" id="GO:0006457">
    <property type="term" value="P:protein folding"/>
    <property type="evidence" value="ECO:0007669"/>
    <property type="project" value="InterPro"/>
</dbReference>
<protein>
    <recommendedName>
        <fullName evidence="5">Urease accessory protein UreE</fullName>
    </recommendedName>
</protein>
<dbReference type="Pfam" id="PF05194">
    <property type="entry name" value="UreE_C"/>
    <property type="match status" value="1"/>
</dbReference>
<dbReference type="InterPro" id="IPR004029">
    <property type="entry name" value="UreE_N"/>
</dbReference>
<dbReference type="InterPro" id="IPR036118">
    <property type="entry name" value="UreE_N_sf"/>
</dbReference>
<organism evidence="7 8">
    <name type="scientific">Oxynema aestuarii AP17</name>
    <dbReference type="NCBI Taxonomy" id="2064643"/>
    <lineage>
        <taxon>Bacteria</taxon>
        <taxon>Bacillati</taxon>
        <taxon>Cyanobacteriota</taxon>
        <taxon>Cyanophyceae</taxon>
        <taxon>Oscillatoriophycideae</taxon>
        <taxon>Oscillatoriales</taxon>
        <taxon>Oscillatoriaceae</taxon>
        <taxon>Oxynema</taxon>
        <taxon>Oxynema aestuarii</taxon>
    </lineage>
</organism>
<dbReference type="GO" id="GO:0016151">
    <property type="term" value="F:nickel cation binding"/>
    <property type="evidence" value="ECO:0007669"/>
    <property type="project" value="UniProtKB-UniRule"/>
</dbReference>
<evidence type="ECO:0000256" key="5">
    <source>
        <dbReference type="HAMAP-Rule" id="MF_00822"/>
    </source>
</evidence>
<dbReference type="Proteomes" id="UP000500857">
    <property type="component" value="Chromosome"/>
</dbReference>
<evidence type="ECO:0000256" key="4">
    <source>
        <dbReference type="ARBA" id="ARBA00023186"/>
    </source>
</evidence>
<dbReference type="GO" id="GO:0051082">
    <property type="term" value="F:unfolded protein binding"/>
    <property type="evidence" value="ECO:0007669"/>
    <property type="project" value="UniProtKB-UniRule"/>
</dbReference>
<dbReference type="AlphaFoldDB" id="A0A6H1TXI2"/>
<dbReference type="InterPro" id="IPR007864">
    <property type="entry name" value="UreE_C_dom"/>
</dbReference>
<proteinExistence type="inferred from homology"/>
<comment type="subcellular location">
    <subcellularLocation>
        <location evidence="1 5">Cytoplasm</location>
    </subcellularLocation>
</comment>
<dbReference type="SUPFAM" id="SSF69287">
    <property type="entry name" value="Urease metallochaperone UreE, N-terminal domain"/>
    <property type="match status" value="1"/>
</dbReference>
<dbReference type="SUPFAM" id="SSF69737">
    <property type="entry name" value="Urease metallochaperone UreE, C-terminal domain"/>
    <property type="match status" value="1"/>
</dbReference>
<dbReference type="RefSeq" id="WP_168569471.1">
    <property type="nucleotide sequence ID" value="NZ_CP051167.1"/>
</dbReference>
<dbReference type="Gene3D" id="2.60.260.20">
    <property type="entry name" value="Urease metallochaperone UreE, N-terminal domain"/>
    <property type="match status" value="1"/>
</dbReference>
<keyword evidence="2 5" id="KW-0963">Cytoplasm</keyword>
<comment type="similarity">
    <text evidence="5">Belongs to the UreE family.</text>
</comment>
<evidence type="ECO:0000256" key="3">
    <source>
        <dbReference type="ARBA" id="ARBA00022596"/>
    </source>
</evidence>
<evidence type="ECO:0000259" key="6">
    <source>
        <dbReference type="SMART" id="SM00988"/>
    </source>
</evidence>
<dbReference type="Pfam" id="PF02814">
    <property type="entry name" value="UreE_N"/>
    <property type="match status" value="1"/>
</dbReference>
<feature type="domain" description="UreE urease accessory N-terminal" evidence="6">
    <location>
        <begin position="1"/>
        <end position="65"/>
    </location>
</feature>
<dbReference type="PIRSF" id="PIRSF036402">
    <property type="entry name" value="Ureas_acces_UreE"/>
    <property type="match status" value="1"/>
</dbReference>
<evidence type="ECO:0000256" key="2">
    <source>
        <dbReference type="ARBA" id="ARBA00022490"/>
    </source>
</evidence>
<dbReference type="HAMAP" id="MF_00822">
    <property type="entry name" value="UreE"/>
    <property type="match status" value="1"/>
</dbReference>
<evidence type="ECO:0000313" key="7">
    <source>
        <dbReference type="EMBL" id="QIZ71318.1"/>
    </source>
</evidence>
<dbReference type="GO" id="GO:0019627">
    <property type="term" value="P:urea metabolic process"/>
    <property type="evidence" value="ECO:0007669"/>
    <property type="project" value="InterPro"/>
</dbReference>
<reference evidence="7 8" key="1">
    <citation type="submission" date="2020-04" db="EMBL/GenBank/DDBJ databases">
        <authorList>
            <person name="Basu S."/>
            <person name="Maruthanayagam V."/>
            <person name="Chakraborty S."/>
            <person name="Pramanik A."/>
            <person name="Mukherjee J."/>
            <person name="Brink B."/>
        </authorList>
    </citation>
    <scope>NUCLEOTIDE SEQUENCE [LARGE SCALE GENOMIC DNA]</scope>
    <source>
        <strain evidence="7 8">AP17</strain>
    </source>
</reference>
<dbReference type="NCBIfam" id="NF009751">
    <property type="entry name" value="PRK13261.1-1"/>
    <property type="match status" value="1"/>
</dbReference>
<name>A0A6H1TXI2_9CYAN</name>
<dbReference type="Gene3D" id="3.30.70.790">
    <property type="entry name" value="UreE, C-terminal domain"/>
    <property type="match status" value="1"/>
</dbReference>
<dbReference type="NCBIfam" id="NF009756">
    <property type="entry name" value="PRK13261.2-2"/>
    <property type="match status" value="1"/>
</dbReference>
<gene>
    <name evidence="5 7" type="primary">ureE</name>
    <name evidence="7" type="ORF">HCG48_12595</name>
</gene>
<keyword evidence="4 5" id="KW-0143">Chaperone</keyword>
<accession>A0A6H1TXI2</accession>
<keyword evidence="3 5" id="KW-0533">Nickel</keyword>
<comment type="function">
    <text evidence="5">Involved in urease metallocenter assembly. Binds nickel. Probably functions as a nickel donor during metallocenter assembly.</text>
</comment>
<dbReference type="GO" id="GO:0065003">
    <property type="term" value="P:protein-containing complex assembly"/>
    <property type="evidence" value="ECO:0007669"/>
    <property type="project" value="InterPro"/>
</dbReference>
<evidence type="ECO:0000313" key="8">
    <source>
        <dbReference type="Proteomes" id="UP000500857"/>
    </source>
</evidence>
<dbReference type="SMART" id="SM00988">
    <property type="entry name" value="UreE_N"/>
    <property type="match status" value="1"/>
</dbReference>
<dbReference type="EMBL" id="CP051167">
    <property type="protein sequence ID" value="QIZ71318.1"/>
    <property type="molecule type" value="Genomic_DNA"/>
</dbReference>
<dbReference type="InterPro" id="IPR012406">
    <property type="entry name" value="UreE"/>
</dbReference>
<keyword evidence="8" id="KW-1185">Reference proteome</keyword>